<name>A0A9D6QJ43_UNCEI</name>
<dbReference type="SUPFAM" id="SSF52091">
    <property type="entry name" value="SpoIIaa-like"/>
    <property type="match status" value="1"/>
</dbReference>
<accession>A0A9D6QJ43</accession>
<dbReference type="Gene3D" id="3.30.750.24">
    <property type="entry name" value="STAS domain"/>
    <property type="match status" value="1"/>
</dbReference>
<evidence type="ECO:0000259" key="1">
    <source>
        <dbReference type="PROSITE" id="PS50801"/>
    </source>
</evidence>
<comment type="caution">
    <text evidence="2">The sequence shown here is derived from an EMBL/GenBank/DDBJ whole genome shotgun (WGS) entry which is preliminary data.</text>
</comment>
<gene>
    <name evidence="2" type="ORF">HY076_00910</name>
</gene>
<proteinExistence type="predicted"/>
<dbReference type="Pfam" id="PF01740">
    <property type="entry name" value="STAS"/>
    <property type="match status" value="1"/>
</dbReference>
<sequence>MPAMIEQREGRVTVITPAGNLVTDEENRGLEDAQRGAVDRGDPRIVVDMRRVQIINSIGFGVILDGFRRAGIARARFCLCAMTPRVHYLMNMLHLIPTLEYFPTLDEALAALAADDAKKG</sequence>
<evidence type="ECO:0000313" key="3">
    <source>
        <dbReference type="Proteomes" id="UP000807850"/>
    </source>
</evidence>
<reference evidence="2" key="1">
    <citation type="submission" date="2020-07" db="EMBL/GenBank/DDBJ databases">
        <title>Huge and variable diversity of episymbiotic CPR bacteria and DPANN archaea in groundwater ecosystems.</title>
        <authorList>
            <person name="He C.Y."/>
            <person name="Keren R."/>
            <person name="Whittaker M."/>
            <person name="Farag I.F."/>
            <person name="Doudna J."/>
            <person name="Cate J.H.D."/>
            <person name="Banfield J.F."/>
        </authorList>
    </citation>
    <scope>NUCLEOTIDE SEQUENCE</scope>
    <source>
        <strain evidence="2">NC_groundwater_928_Pr1_S-0.2um_72_17</strain>
    </source>
</reference>
<dbReference type="Proteomes" id="UP000807850">
    <property type="component" value="Unassembled WGS sequence"/>
</dbReference>
<organism evidence="2 3">
    <name type="scientific">Eiseniibacteriota bacterium</name>
    <dbReference type="NCBI Taxonomy" id="2212470"/>
    <lineage>
        <taxon>Bacteria</taxon>
        <taxon>Candidatus Eiseniibacteriota</taxon>
    </lineage>
</organism>
<dbReference type="AlphaFoldDB" id="A0A9D6QJ43"/>
<feature type="domain" description="STAS" evidence="1">
    <location>
        <begin position="1"/>
        <end position="112"/>
    </location>
</feature>
<dbReference type="CDD" id="cd07043">
    <property type="entry name" value="STAS_anti-anti-sigma_factors"/>
    <property type="match status" value="1"/>
</dbReference>
<dbReference type="InterPro" id="IPR002645">
    <property type="entry name" value="STAS_dom"/>
</dbReference>
<dbReference type="PROSITE" id="PS50801">
    <property type="entry name" value="STAS"/>
    <property type="match status" value="1"/>
</dbReference>
<protein>
    <submittedName>
        <fullName evidence="2">STAS domain-containing protein</fullName>
    </submittedName>
</protein>
<evidence type="ECO:0000313" key="2">
    <source>
        <dbReference type="EMBL" id="MBI3538821.1"/>
    </source>
</evidence>
<dbReference type="InterPro" id="IPR036513">
    <property type="entry name" value="STAS_dom_sf"/>
</dbReference>
<dbReference type="EMBL" id="JACQAY010000029">
    <property type="protein sequence ID" value="MBI3538821.1"/>
    <property type="molecule type" value="Genomic_DNA"/>
</dbReference>